<accession>A0A1G1VU70</accession>
<keyword evidence="1" id="KW-0472">Membrane</keyword>
<evidence type="ECO:0000313" key="2">
    <source>
        <dbReference type="EMBL" id="OGY18961.1"/>
    </source>
</evidence>
<dbReference type="STRING" id="1797589.A2784_02415"/>
<organism evidence="2 3">
    <name type="scientific">Candidatus Chisholmbacteria bacterium RIFCSPHIGHO2_01_FULL_48_12</name>
    <dbReference type="NCBI Taxonomy" id="1797589"/>
    <lineage>
        <taxon>Bacteria</taxon>
        <taxon>Candidatus Chisholmiibacteriota</taxon>
    </lineage>
</organism>
<comment type="caution">
    <text evidence="2">The sequence shown here is derived from an EMBL/GenBank/DDBJ whole genome shotgun (WGS) entry which is preliminary data.</text>
</comment>
<dbReference type="EMBL" id="MHCH01000007">
    <property type="protein sequence ID" value="OGY18961.1"/>
    <property type="molecule type" value="Genomic_DNA"/>
</dbReference>
<dbReference type="Proteomes" id="UP000177324">
    <property type="component" value="Unassembled WGS sequence"/>
</dbReference>
<dbReference type="AlphaFoldDB" id="A0A1G1VU70"/>
<proteinExistence type="predicted"/>
<name>A0A1G1VU70_9BACT</name>
<evidence type="ECO:0000313" key="3">
    <source>
        <dbReference type="Proteomes" id="UP000177324"/>
    </source>
</evidence>
<evidence type="ECO:0000256" key="1">
    <source>
        <dbReference type="SAM" id="Phobius"/>
    </source>
</evidence>
<sequence>MNEVVSLAPVNPELRVSALKSHSWIWIGLGTAIIIAGIGGGVYYFNKLQNQSSQPPDYSQPISQPTDAVIPSLAPAVSDTQSSIPPKTAAPENYQIPAGWQKYRDAESGITIYYPPQYIAKYNPNRGFGVNYAAGSYLVDKTGRRLLDFYKFGYDGGSRRQSFYNAVEFDGPEDMSKFTVSTTDVTLNGRAYLKLTSNYWTTIRSDEGNRVFFLTPLGNQIYYFTYPASLESNPTDYKNILIIIATGALSAGTGPNPDQYLFCYQRPDSGNINSSWEAKIENGDMVVIQRTDKALKQQIIDKSKIAITANPQNSNSNYFSITDFEIYVDSSRKISYQDAFVIKIKKADVDRIIQDTPPSISSVAIITSINGGVETAAGKTCKADLYGYYAPKP</sequence>
<keyword evidence="1" id="KW-1133">Transmembrane helix</keyword>
<keyword evidence="1" id="KW-0812">Transmembrane</keyword>
<protein>
    <submittedName>
        <fullName evidence="2">Uncharacterized protein</fullName>
    </submittedName>
</protein>
<gene>
    <name evidence="2" type="ORF">A2784_02415</name>
</gene>
<feature type="transmembrane region" description="Helical" evidence="1">
    <location>
        <begin position="24"/>
        <end position="45"/>
    </location>
</feature>
<reference evidence="2 3" key="1">
    <citation type="journal article" date="2016" name="Nat. Commun.">
        <title>Thousands of microbial genomes shed light on interconnected biogeochemical processes in an aquifer system.</title>
        <authorList>
            <person name="Anantharaman K."/>
            <person name="Brown C.T."/>
            <person name="Hug L.A."/>
            <person name="Sharon I."/>
            <person name="Castelle C.J."/>
            <person name="Probst A.J."/>
            <person name="Thomas B.C."/>
            <person name="Singh A."/>
            <person name="Wilkins M.J."/>
            <person name="Karaoz U."/>
            <person name="Brodie E.L."/>
            <person name="Williams K.H."/>
            <person name="Hubbard S.S."/>
            <person name="Banfield J.F."/>
        </authorList>
    </citation>
    <scope>NUCLEOTIDE SEQUENCE [LARGE SCALE GENOMIC DNA]</scope>
</reference>